<protein>
    <submittedName>
        <fullName evidence="7">Probable metallo-beta-lactamase superfamily protein</fullName>
        <ecNumber evidence="7">3.5.-.-</ecNumber>
    </submittedName>
</protein>
<dbReference type="SMART" id="SM00849">
    <property type="entry name" value="Lactamase_B"/>
    <property type="match status" value="1"/>
</dbReference>
<dbReference type="InterPro" id="IPR051013">
    <property type="entry name" value="MBL_superfamily_lactonases"/>
</dbReference>
<dbReference type="HOGENOM" id="CLU_056519_0_0_4"/>
<evidence type="ECO:0000256" key="5">
    <source>
        <dbReference type="SAM" id="SignalP"/>
    </source>
</evidence>
<dbReference type="Proteomes" id="UP000002588">
    <property type="component" value="Chromosome"/>
</dbReference>
<evidence type="ECO:0000256" key="3">
    <source>
        <dbReference type="ARBA" id="ARBA00022801"/>
    </source>
</evidence>
<evidence type="ECO:0000256" key="1">
    <source>
        <dbReference type="ARBA" id="ARBA00007749"/>
    </source>
</evidence>
<feature type="chain" id="PRO_5005658842" evidence="5">
    <location>
        <begin position="30"/>
        <end position="326"/>
    </location>
</feature>
<keyword evidence="2" id="KW-0479">Metal-binding</keyword>
<keyword evidence="5" id="KW-0732">Signal</keyword>
<dbReference type="GO" id="GO:0046872">
    <property type="term" value="F:metal ion binding"/>
    <property type="evidence" value="ECO:0007669"/>
    <property type="project" value="UniProtKB-KW"/>
</dbReference>
<evidence type="ECO:0000313" key="7">
    <source>
        <dbReference type="EMBL" id="CAL92913.1"/>
    </source>
</evidence>
<evidence type="ECO:0000256" key="2">
    <source>
        <dbReference type="ARBA" id="ARBA00022723"/>
    </source>
</evidence>
<dbReference type="KEGG" id="azo:azo0296"/>
<dbReference type="CDD" id="cd07720">
    <property type="entry name" value="OPHC2-like_MBL-fold"/>
    <property type="match status" value="1"/>
</dbReference>
<proteinExistence type="inferred from homology"/>
<dbReference type="AlphaFoldDB" id="A1K258"/>
<dbReference type="InterPro" id="IPR001279">
    <property type="entry name" value="Metallo-B-lactamas"/>
</dbReference>
<dbReference type="Pfam" id="PF00753">
    <property type="entry name" value="Lactamase_B"/>
    <property type="match status" value="1"/>
</dbReference>
<dbReference type="RefSeq" id="WP_011764031.1">
    <property type="nucleotide sequence ID" value="NC_008702.1"/>
</dbReference>
<dbReference type="EMBL" id="AM406670">
    <property type="protein sequence ID" value="CAL92913.1"/>
    <property type="molecule type" value="Genomic_DNA"/>
</dbReference>
<accession>A1K258</accession>
<comment type="similarity">
    <text evidence="1">Belongs to the metallo-beta-lactamase superfamily.</text>
</comment>
<dbReference type="InterPro" id="IPR036866">
    <property type="entry name" value="RibonucZ/Hydroxyglut_hydro"/>
</dbReference>
<dbReference type="EC" id="3.5.-.-" evidence="7"/>
<name>A1K258_AZOSB</name>
<feature type="signal peptide" evidence="5">
    <location>
        <begin position="1"/>
        <end position="29"/>
    </location>
</feature>
<keyword evidence="3 7" id="KW-0378">Hydrolase</keyword>
<dbReference type="SUPFAM" id="SSF56281">
    <property type="entry name" value="Metallo-hydrolase/oxidoreductase"/>
    <property type="match status" value="1"/>
</dbReference>
<evidence type="ECO:0000313" key="8">
    <source>
        <dbReference type="Proteomes" id="UP000002588"/>
    </source>
</evidence>
<dbReference type="GO" id="GO:0016787">
    <property type="term" value="F:hydrolase activity"/>
    <property type="evidence" value="ECO:0007669"/>
    <property type="project" value="UniProtKB-KW"/>
</dbReference>
<dbReference type="PANTHER" id="PTHR42978:SF6">
    <property type="entry name" value="QUORUM-QUENCHING LACTONASE YTNP-RELATED"/>
    <property type="match status" value="1"/>
</dbReference>
<dbReference type="eggNOG" id="COG0491">
    <property type="taxonomic scope" value="Bacteria"/>
</dbReference>
<keyword evidence="8" id="KW-1185">Reference proteome</keyword>
<keyword evidence="4" id="KW-0862">Zinc</keyword>
<organism evidence="7 8">
    <name type="scientific">Azoarcus sp. (strain BH72)</name>
    <dbReference type="NCBI Taxonomy" id="418699"/>
    <lineage>
        <taxon>Bacteria</taxon>
        <taxon>Pseudomonadati</taxon>
        <taxon>Pseudomonadota</taxon>
        <taxon>Betaproteobacteria</taxon>
        <taxon>Rhodocyclales</taxon>
        <taxon>Zoogloeaceae</taxon>
        <taxon>Azoarcus</taxon>
    </lineage>
</organism>
<dbReference type="STRING" id="62928.azo0296"/>
<gene>
    <name evidence="7" type="ordered locus">azo0296</name>
</gene>
<evidence type="ECO:0000256" key="4">
    <source>
        <dbReference type="ARBA" id="ARBA00022833"/>
    </source>
</evidence>
<feature type="domain" description="Metallo-beta-lactamase" evidence="6">
    <location>
        <begin position="91"/>
        <end position="297"/>
    </location>
</feature>
<reference evidence="7 8" key="1">
    <citation type="journal article" date="2006" name="Nat. Biotechnol.">
        <title>Complete genome of the mutualistic, N2-fixing grass endophyte Azoarcus sp. strain BH72.</title>
        <authorList>
            <person name="Krause A."/>
            <person name="Ramakumar A."/>
            <person name="Bartels D."/>
            <person name="Battistoni F."/>
            <person name="Bekel T."/>
            <person name="Boch J."/>
            <person name="Boehm M."/>
            <person name="Friedrich F."/>
            <person name="Hurek T."/>
            <person name="Krause L."/>
            <person name="Linke B."/>
            <person name="McHardy A.C."/>
            <person name="Sarkar A."/>
            <person name="Schneiker S."/>
            <person name="Syed A.A."/>
            <person name="Thauer R."/>
            <person name="Vorhoelter F.-J."/>
            <person name="Weidner S."/>
            <person name="Puehler A."/>
            <person name="Reinhold-Hurek B."/>
            <person name="Kaiser O."/>
            <person name="Goesmann A."/>
        </authorList>
    </citation>
    <scope>NUCLEOTIDE SEQUENCE [LARGE SCALE GENOMIC DNA]</scope>
    <source>
        <strain evidence="7 8">BH72</strain>
    </source>
</reference>
<evidence type="ECO:0000259" key="6">
    <source>
        <dbReference type="SMART" id="SM00849"/>
    </source>
</evidence>
<sequence>MHLPRARHWILAAAIATAAPLLSLSAAHAEAPQVKTQAPGFYRMALGQFEITALYDGYVDLDPKLLKNASQRDIQRLLAHRFQDGPKMQTAVNAYVINTGSKLVLVDAGAAKVFGPSLGYITDNLKAAGYDPAQIDAVLLTHLHGDHANGVVGADGKAVFPKAVVYAAQNDADFWLAEGALEKAPESGKPFFQMAQAAVAPYRADNRFKTLQDGDEIVPGIKAVAAYGHTPGHSGFLVESGDKRLLIWGDIVHNAAVQFAKPEVAIEFDVDSKQAVRTREAVFKRVAREKLLVAGMHLPFPGIGHVRRAEKGSYEWVPVDYSPVRE</sequence>
<dbReference type="PANTHER" id="PTHR42978">
    <property type="entry name" value="QUORUM-QUENCHING LACTONASE YTNP-RELATED-RELATED"/>
    <property type="match status" value="1"/>
</dbReference>
<dbReference type="Gene3D" id="3.60.15.10">
    <property type="entry name" value="Ribonuclease Z/Hydroxyacylglutathione hydrolase-like"/>
    <property type="match status" value="1"/>
</dbReference>